<evidence type="ECO:0000313" key="2">
    <source>
        <dbReference type="Proteomes" id="UP000631421"/>
    </source>
</evidence>
<organism evidence="1 2">
    <name type="scientific">Pseudanabaena cinerea FACHB-1277</name>
    <dbReference type="NCBI Taxonomy" id="2949581"/>
    <lineage>
        <taxon>Bacteria</taxon>
        <taxon>Bacillati</taxon>
        <taxon>Cyanobacteriota</taxon>
        <taxon>Cyanophyceae</taxon>
        <taxon>Pseudanabaenales</taxon>
        <taxon>Pseudanabaenaceae</taxon>
        <taxon>Pseudanabaena</taxon>
        <taxon>Pseudanabaena cinerea</taxon>
    </lineage>
</organism>
<gene>
    <name evidence="1" type="ORF">H6F44_02235</name>
</gene>
<protein>
    <recommendedName>
        <fullName evidence="3">Nucleotidyltransferase</fullName>
    </recommendedName>
</protein>
<dbReference type="SUPFAM" id="SSF81301">
    <property type="entry name" value="Nucleotidyltransferase"/>
    <property type="match status" value="1"/>
</dbReference>
<reference evidence="1" key="1">
    <citation type="journal article" date="2015" name="ISME J.">
        <title>Draft Genome Sequence of Streptomyces incarnatus NRRL8089, which Produces the Nucleoside Antibiotic Sinefungin.</title>
        <authorList>
            <person name="Oshima K."/>
            <person name="Hattori M."/>
            <person name="Shimizu H."/>
            <person name="Fukuda K."/>
            <person name="Nemoto M."/>
            <person name="Inagaki K."/>
            <person name="Tamura T."/>
        </authorList>
    </citation>
    <scope>NUCLEOTIDE SEQUENCE</scope>
    <source>
        <strain evidence="1">FACHB-1277</strain>
    </source>
</reference>
<keyword evidence="2" id="KW-1185">Reference proteome</keyword>
<dbReference type="Proteomes" id="UP000631421">
    <property type="component" value="Unassembled WGS sequence"/>
</dbReference>
<reference evidence="1" key="2">
    <citation type="submission" date="2020-08" db="EMBL/GenBank/DDBJ databases">
        <authorList>
            <person name="Chen M."/>
            <person name="Teng W."/>
            <person name="Zhao L."/>
            <person name="Hu C."/>
            <person name="Zhou Y."/>
            <person name="Han B."/>
            <person name="Song L."/>
            <person name="Shu W."/>
        </authorList>
    </citation>
    <scope>NUCLEOTIDE SEQUENCE</scope>
    <source>
        <strain evidence="1">FACHB-1277</strain>
    </source>
</reference>
<dbReference type="RefSeq" id="WP_190349291.1">
    <property type="nucleotide sequence ID" value="NZ_JACJPY010000004.1"/>
</dbReference>
<dbReference type="AlphaFoldDB" id="A0A926UQH0"/>
<dbReference type="InterPro" id="IPR043519">
    <property type="entry name" value="NT_sf"/>
</dbReference>
<proteinExistence type="predicted"/>
<name>A0A926UQH0_9CYAN</name>
<evidence type="ECO:0008006" key="3">
    <source>
        <dbReference type="Google" id="ProtNLM"/>
    </source>
</evidence>
<accession>A0A926UQH0</accession>
<comment type="caution">
    <text evidence="1">The sequence shown here is derived from an EMBL/GenBank/DDBJ whole genome shotgun (WGS) entry which is preliminary data.</text>
</comment>
<sequence>MIQIPQDFKEFLRLLNFHQVDYLLIGGYAVGYYGFVRATGDMDVWVRISPDNATSIVNALIEFGFAVPELSPELFLKEEQIIRMGVPPLRLEILTTISGVAFDECFENRLVVQIDDLSINTINLQDLKRNKLSSGRLKDLLDLENLP</sequence>
<evidence type="ECO:0000313" key="1">
    <source>
        <dbReference type="EMBL" id="MBD2148951.1"/>
    </source>
</evidence>
<dbReference type="Gene3D" id="3.30.460.40">
    <property type="match status" value="1"/>
</dbReference>
<dbReference type="EMBL" id="JACJPY010000004">
    <property type="protein sequence ID" value="MBD2148951.1"/>
    <property type="molecule type" value="Genomic_DNA"/>
</dbReference>